<comment type="caution">
    <text evidence="3">The sequence shown here is derived from an EMBL/GenBank/DDBJ whole genome shotgun (WGS) entry which is preliminary data.</text>
</comment>
<dbReference type="PROSITE" id="PS51674">
    <property type="entry name" value="4FE4S_WBL"/>
    <property type="match status" value="1"/>
</dbReference>
<dbReference type="Pfam" id="PF02467">
    <property type="entry name" value="Whib"/>
    <property type="match status" value="1"/>
</dbReference>
<evidence type="ECO:0000256" key="1">
    <source>
        <dbReference type="SAM" id="MobiDB-lite"/>
    </source>
</evidence>
<evidence type="ECO:0000259" key="2">
    <source>
        <dbReference type="PROSITE" id="PS51674"/>
    </source>
</evidence>
<feature type="region of interest" description="Disordered" evidence="1">
    <location>
        <begin position="141"/>
        <end position="161"/>
    </location>
</feature>
<organism evidence="3 4">
    <name type="scientific">Kocuria oceani</name>
    <dbReference type="NCBI Taxonomy" id="988827"/>
    <lineage>
        <taxon>Bacteria</taxon>
        <taxon>Bacillati</taxon>
        <taxon>Actinomycetota</taxon>
        <taxon>Actinomycetes</taxon>
        <taxon>Micrococcales</taxon>
        <taxon>Micrococcaceae</taxon>
        <taxon>Kocuria</taxon>
    </lineage>
</organism>
<feature type="compositionally biased region" description="Polar residues" evidence="1">
    <location>
        <begin position="150"/>
        <end position="161"/>
    </location>
</feature>
<reference evidence="4" key="1">
    <citation type="journal article" date="2019" name="Int. J. Syst. Evol. Microbiol.">
        <title>The Global Catalogue of Microorganisms (GCM) 10K type strain sequencing project: providing services to taxonomists for standard genome sequencing and annotation.</title>
        <authorList>
            <consortium name="The Broad Institute Genomics Platform"/>
            <consortium name="The Broad Institute Genome Sequencing Center for Infectious Disease"/>
            <person name="Wu L."/>
            <person name="Ma J."/>
        </authorList>
    </citation>
    <scope>NUCLEOTIDE SEQUENCE [LARGE SCALE GENOMIC DNA]</scope>
    <source>
        <strain evidence="4">CGMCC 4.6946</strain>
    </source>
</reference>
<name>A0ABV9TPY7_9MICC</name>
<dbReference type="RefSeq" id="WP_277550210.1">
    <property type="nucleotide sequence ID" value="NZ_JARAMH010000002.1"/>
</dbReference>
<protein>
    <submittedName>
        <fullName evidence="3">WhiB family transcriptional regulator</fullName>
    </submittedName>
</protein>
<dbReference type="Proteomes" id="UP001595797">
    <property type="component" value="Unassembled WGS sequence"/>
</dbReference>
<sequence length="161" mass="16746">MTTPPTIEQLHAAAAEHADQGRPVPCQQGTPADRAAWTSEDRHDLARAAEQCAPCPIRAQCRAVAVHAQEPTGAWGGTVPGRRGGTGRINTPAVLAALAAHDHPATVREIAAHIVAGTPSPKDRQEVASIAARLVSTGRATKTGAGNRVRYTTTTEQETAA</sequence>
<gene>
    <name evidence="3" type="ORF">ACFPCS_18035</name>
</gene>
<accession>A0ABV9TPY7</accession>
<proteinExistence type="predicted"/>
<feature type="region of interest" description="Disordered" evidence="1">
    <location>
        <begin position="13"/>
        <end position="37"/>
    </location>
</feature>
<evidence type="ECO:0000313" key="3">
    <source>
        <dbReference type="EMBL" id="MFC4905466.1"/>
    </source>
</evidence>
<keyword evidence="4" id="KW-1185">Reference proteome</keyword>
<dbReference type="EMBL" id="JBHSIW010000025">
    <property type="protein sequence ID" value="MFC4905466.1"/>
    <property type="molecule type" value="Genomic_DNA"/>
</dbReference>
<feature type="domain" description="4Fe-4S Wbl-type" evidence="2">
    <location>
        <begin position="25"/>
        <end position="85"/>
    </location>
</feature>
<evidence type="ECO:0000313" key="4">
    <source>
        <dbReference type="Proteomes" id="UP001595797"/>
    </source>
</evidence>
<dbReference type="InterPro" id="IPR034768">
    <property type="entry name" value="4FE4S_WBL"/>
</dbReference>